<proteinExistence type="predicted"/>
<dbReference type="EMBL" id="OZ037947">
    <property type="protein sequence ID" value="CAL1707905.1"/>
    <property type="molecule type" value="Genomic_DNA"/>
</dbReference>
<keyword evidence="2" id="KW-1185">Reference proteome</keyword>
<accession>A0ABP1DJ98</accession>
<dbReference type="Proteomes" id="UP001497453">
    <property type="component" value="Chromosome 4"/>
</dbReference>
<evidence type="ECO:0000313" key="2">
    <source>
        <dbReference type="Proteomes" id="UP001497453"/>
    </source>
</evidence>
<sequence>MPGTVMDSPRPTLGHVNLMLDTFLANATVNDLRAIVRSTLATSPPSTSASFIESARKRLQQTYAKVPVASKGLFVTLENGYSIPGPALQDTLSATRSLYGAGMGIISLQKFAEVIRATIGHRWDEDSELEAMLAVIDADIAQAIQSSKEELLRDNPGDRADAIAAVAQLTSVIEESRVDIQRWDGDFPFERAADSLRYLVL</sequence>
<evidence type="ECO:0000313" key="1">
    <source>
        <dbReference type="EMBL" id="CAL1707905.1"/>
    </source>
</evidence>
<gene>
    <name evidence="1" type="ORF">GFSPODELE1_LOCUS6591</name>
</gene>
<name>A0ABP1DJ98_9APHY</name>
<reference evidence="2" key="1">
    <citation type="submission" date="2024-04" db="EMBL/GenBank/DDBJ databases">
        <authorList>
            <person name="Shaw F."/>
            <person name="Minotto A."/>
        </authorList>
    </citation>
    <scope>NUCLEOTIDE SEQUENCE [LARGE SCALE GENOMIC DNA]</scope>
</reference>
<organism evidence="1 2">
    <name type="scientific">Somion occarium</name>
    <dbReference type="NCBI Taxonomy" id="3059160"/>
    <lineage>
        <taxon>Eukaryota</taxon>
        <taxon>Fungi</taxon>
        <taxon>Dikarya</taxon>
        <taxon>Basidiomycota</taxon>
        <taxon>Agaricomycotina</taxon>
        <taxon>Agaricomycetes</taxon>
        <taxon>Polyporales</taxon>
        <taxon>Cerrenaceae</taxon>
        <taxon>Somion</taxon>
    </lineage>
</organism>
<protein>
    <submittedName>
        <fullName evidence="1">Uncharacterized protein</fullName>
    </submittedName>
</protein>